<dbReference type="PANTHER" id="PTHR43102:SF2">
    <property type="entry name" value="GAF DOMAIN-CONTAINING PROTEIN"/>
    <property type="match status" value="1"/>
</dbReference>
<dbReference type="Pfam" id="PF07228">
    <property type="entry name" value="SpoIIE"/>
    <property type="match status" value="1"/>
</dbReference>
<evidence type="ECO:0000259" key="1">
    <source>
        <dbReference type="PROSITE" id="PS51746"/>
    </source>
</evidence>
<proteinExistence type="predicted"/>
<reference evidence="2 3" key="1">
    <citation type="submission" date="2016-10" db="EMBL/GenBank/DDBJ databases">
        <authorList>
            <person name="de Groot N.N."/>
        </authorList>
    </citation>
    <scope>NUCLEOTIDE SEQUENCE [LARGE SCALE GENOMIC DNA]</scope>
    <source>
        <strain evidence="2 3">CGMCC 1.9159</strain>
    </source>
</reference>
<dbReference type="STRING" id="686624.SAMN04488242_1537"/>
<dbReference type="EMBL" id="FNGP01000002">
    <property type="protein sequence ID" value="SDL42531.1"/>
    <property type="molecule type" value="Genomic_DNA"/>
</dbReference>
<accession>A0A1G9JYD4</accession>
<dbReference type="AlphaFoldDB" id="A0A1G9JYD4"/>
<gene>
    <name evidence="2" type="ORF">SAMN04488242_1537</name>
</gene>
<dbReference type="RefSeq" id="WP_218118382.1">
    <property type="nucleotide sequence ID" value="NZ_FNGP01000002.1"/>
</dbReference>
<dbReference type="InterPro" id="IPR003018">
    <property type="entry name" value="GAF"/>
</dbReference>
<sequence length="384" mass="40981">MIDEARRQAALEAMNILDTPADERVDRVTRLAQQMFGVPMVSVSLIDRDRQFRKSEIGLGGREAPRKDSFCDYTVRHDAALVVEDASAVELFADNPFVTGDPKLRFYAAQPLRAPGGEPVGTLCILDTAPRSFGEADQALLRDLASWVQLELARDQELGHAALVQHALRPAELPRVPGYTIAAASQAAGRLAGDMYDLVLRDGVLRFTLADAMGKGIGPAMAAVFTRASLATAPGRSVVEAIDEADVLLECLQGDASLFVTAVHADIDTASGAVELVDAGHGLTFVLRADGTFEQLRSTGLPLGMGAAIAEERVATRTVLAPGDMLICCSDGLLDILDEQDPFGQVAETLKVLDPDGAVAEAVRLARLAPAPDDVTVFVIRRDR</sequence>
<dbReference type="InterPro" id="IPR001932">
    <property type="entry name" value="PPM-type_phosphatase-like_dom"/>
</dbReference>
<organism evidence="2 3">
    <name type="scientific">Tessaracoccus oleiagri</name>
    <dbReference type="NCBI Taxonomy" id="686624"/>
    <lineage>
        <taxon>Bacteria</taxon>
        <taxon>Bacillati</taxon>
        <taxon>Actinomycetota</taxon>
        <taxon>Actinomycetes</taxon>
        <taxon>Propionibacteriales</taxon>
        <taxon>Propionibacteriaceae</taxon>
        <taxon>Tessaracoccus</taxon>
    </lineage>
</organism>
<dbReference type="Proteomes" id="UP000199475">
    <property type="component" value="Unassembled WGS sequence"/>
</dbReference>
<dbReference type="Gene3D" id="3.30.450.40">
    <property type="match status" value="1"/>
</dbReference>
<dbReference type="PANTHER" id="PTHR43102">
    <property type="entry name" value="SLR1143 PROTEIN"/>
    <property type="match status" value="1"/>
</dbReference>
<name>A0A1G9JYD4_9ACTN</name>
<dbReference type="SUPFAM" id="SSF81606">
    <property type="entry name" value="PP2C-like"/>
    <property type="match status" value="1"/>
</dbReference>
<dbReference type="Gene3D" id="3.60.40.10">
    <property type="entry name" value="PPM-type phosphatase domain"/>
    <property type="match status" value="1"/>
</dbReference>
<dbReference type="SUPFAM" id="SSF55781">
    <property type="entry name" value="GAF domain-like"/>
    <property type="match status" value="1"/>
</dbReference>
<dbReference type="Pfam" id="PF01590">
    <property type="entry name" value="GAF"/>
    <property type="match status" value="1"/>
</dbReference>
<dbReference type="SMART" id="SM00065">
    <property type="entry name" value="GAF"/>
    <property type="match status" value="1"/>
</dbReference>
<dbReference type="InterPro" id="IPR036457">
    <property type="entry name" value="PPM-type-like_dom_sf"/>
</dbReference>
<feature type="domain" description="PPM-type phosphatase" evidence="1">
    <location>
        <begin position="180"/>
        <end position="382"/>
    </location>
</feature>
<evidence type="ECO:0000313" key="2">
    <source>
        <dbReference type="EMBL" id="SDL42531.1"/>
    </source>
</evidence>
<dbReference type="PROSITE" id="PS51746">
    <property type="entry name" value="PPM_2"/>
    <property type="match status" value="1"/>
</dbReference>
<evidence type="ECO:0000313" key="3">
    <source>
        <dbReference type="Proteomes" id="UP000199475"/>
    </source>
</evidence>
<keyword evidence="3" id="KW-1185">Reference proteome</keyword>
<dbReference type="InterPro" id="IPR029016">
    <property type="entry name" value="GAF-like_dom_sf"/>
</dbReference>
<protein>
    <submittedName>
        <fullName evidence="2">Serine phosphatase RsbU, regulator of sigma subunit</fullName>
    </submittedName>
</protein>
<dbReference type="SMART" id="SM00331">
    <property type="entry name" value="PP2C_SIG"/>
    <property type="match status" value="1"/>
</dbReference>